<evidence type="ECO:0000256" key="2">
    <source>
        <dbReference type="SAM" id="Phobius"/>
    </source>
</evidence>
<protein>
    <recommendedName>
        <fullName evidence="3">Transmembrane protein 127 transmembrane region domain-containing protein</fullName>
    </recommendedName>
</protein>
<dbReference type="PANTHER" id="PTHR28358">
    <property type="entry name" value="TRANSMEMBRANE PROTEIN 127"/>
    <property type="match status" value="1"/>
</dbReference>
<proteinExistence type="predicted"/>
<feature type="compositionally biased region" description="Polar residues" evidence="1">
    <location>
        <begin position="56"/>
        <end position="66"/>
    </location>
</feature>
<keyword evidence="2" id="KW-0812">Transmembrane</keyword>
<feature type="region of interest" description="Disordered" evidence="1">
    <location>
        <begin position="50"/>
        <end position="151"/>
    </location>
</feature>
<feature type="transmembrane region" description="Helical" evidence="2">
    <location>
        <begin position="387"/>
        <end position="404"/>
    </location>
</feature>
<keyword evidence="2" id="KW-1133">Transmembrane helix</keyword>
<evidence type="ECO:0000313" key="4">
    <source>
        <dbReference type="EMBL" id="CAD7623122.1"/>
    </source>
</evidence>
<accession>A0A7R9KHM3</accession>
<dbReference type="AlphaFoldDB" id="A0A7R9KHM3"/>
<dbReference type="OrthoDB" id="10030622at2759"/>
<feature type="compositionally biased region" description="Pro residues" evidence="1">
    <location>
        <begin position="504"/>
        <end position="524"/>
    </location>
</feature>
<feature type="compositionally biased region" description="Polar residues" evidence="1">
    <location>
        <begin position="488"/>
        <end position="499"/>
    </location>
</feature>
<dbReference type="GO" id="GO:0032007">
    <property type="term" value="P:negative regulation of TOR signaling"/>
    <property type="evidence" value="ECO:0007669"/>
    <property type="project" value="InterPro"/>
</dbReference>
<dbReference type="InterPro" id="IPR033331">
    <property type="entry name" value="TMEM127"/>
</dbReference>
<feature type="transmembrane region" description="Helical" evidence="2">
    <location>
        <begin position="311"/>
        <end position="329"/>
    </location>
</feature>
<dbReference type="PANTHER" id="PTHR28358:SF1">
    <property type="entry name" value="TRANSMEMBRANE PROTEIN 127"/>
    <property type="match status" value="1"/>
</dbReference>
<feature type="compositionally biased region" description="Polar residues" evidence="1">
    <location>
        <begin position="110"/>
        <end position="131"/>
    </location>
</feature>
<reference evidence="4" key="1">
    <citation type="submission" date="2020-11" db="EMBL/GenBank/DDBJ databases">
        <authorList>
            <person name="Tran Van P."/>
        </authorList>
    </citation>
    <scope>NUCLEOTIDE SEQUENCE</scope>
</reference>
<sequence length="524" mass="57802">MAQEVNHHHNNNNNNTTARLYYNRIQSMVTRLPANLRSLDMSWMRLRGDRRRNRRSSASQTIADSTDGSRRPSDETSMDTSHSGGHHHHIHSHRRPPPPPPTRRESSQSLFGSSSTDSTPVNASPALSPTATAGVAVNSGEHSLSRPPHSHLYRHSSHYPLLLGSYNNWSLNRDGGHRFVSHMNSNTNSNNHNVIVDKERNVLSAIMSIVVIATLATALAQPKWFSINGGLCPRKYIGLQEFFYVGNFNNYHFDVNKGKTGSVYNHQRGSVEPLDPKEVERQLNSENIILYGLNGDLKNCVTPEIVTLQRLIIGLCFFAIMFNLIQFFFDTLGVHKKWLNAIRAHALGNILGVLLCVVIVGVSYLVSTLLEKQQHRLLKEQQQHNTAAASGIILSAGSAAASLPTPGGPDTAVNHVEVKFELSYYLVTFSGLLAIIAAASNLLRRPQHYYIDATDAFWTDDLDDELVTSPSATSAATTVSPTHHSWQPFPTSASRSLMTFPSVGQPPPPHPSVSPLPPPPPYTP</sequence>
<feature type="transmembrane region" description="Helical" evidence="2">
    <location>
        <begin position="341"/>
        <end position="366"/>
    </location>
</feature>
<feature type="domain" description="Transmembrane protein 127 transmembrane region" evidence="3">
    <location>
        <begin position="300"/>
        <end position="387"/>
    </location>
</feature>
<feature type="compositionally biased region" description="Basic residues" evidence="1">
    <location>
        <begin position="84"/>
        <end position="96"/>
    </location>
</feature>
<feature type="region of interest" description="Disordered" evidence="1">
    <location>
        <begin position="473"/>
        <end position="524"/>
    </location>
</feature>
<feature type="compositionally biased region" description="Low complexity" evidence="1">
    <location>
        <begin position="473"/>
        <end position="485"/>
    </location>
</feature>
<name>A0A7R9KHM3_9ACAR</name>
<gene>
    <name evidence="4" type="ORF">OSB1V03_LOCUS3582</name>
</gene>
<dbReference type="EMBL" id="CAJPIZ010001474">
    <property type="protein sequence ID" value="CAG2103552.1"/>
    <property type="molecule type" value="Genomic_DNA"/>
</dbReference>
<keyword evidence="5" id="KW-1185">Reference proteome</keyword>
<keyword evidence="2" id="KW-0472">Membrane</keyword>
<dbReference type="EMBL" id="OC856049">
    <property type="protein sequence ID" value="CAD7623122.1"/>
    <property type="molecule type" value="Genomic_DNA"/>
</dbReference>
<evidence type="ECO:0000313" key="5">
    <source>
        <dbReference type="Proteomes" id="UP000759131"/>
    </source>
</evidence>
<feature type="transmembrane region" description="Helical" evidence="2">
    <location>
        <begin position="424"/>
        <end position="443"/>
    </location>
</feature>
<dbReference type="InterPro" id="IPR046795">
    <property type="entry name" value="TMEM127_TM"/>
</dbReference>
<dbReference type="GO" id="GO:0016020">
    <property type="term" value="C:membrane"/>
    <property type="evidence" value="ECO:0007669"/>
    <property type="project" value="TreeGrafter"/>
</dbReference>
<dbReference type="GO" id="GO:0008285">
    <property type="term" value="P:negative regulation of cell population proliferation"/>
    <property type="evidence" value="ECO:0007669"/>
    <property type="project" value="InterPro"/>
</dbReference>
<dbReference type="Proteomes" id="UP000759131">
    <property type="component" value="Unassembled WGS sequence"/>
</dbReference>
<evidence type="ECO:0000259" key="3">
    <source>
        <dbReference type="Pfam" id="PF20517"/>
    </source>
</evidence>
<organism evidence="4">
    <name type="scientific">Medioppia subpectinata</name>
    <dbReference type="NCBI Taxonomy" id="1979941"/>
    <lineage>
        <taxon>Eukaryota</taxon>
        <taxon>Metazoa</taxon>
        <taxon>Ecdysozoa</taxon>
        <taxon>Arthropoda</taxon>
        <taxon>Chelicerata</taxon>
        <taxon>Arachnida</taxon>
        <taxon>Acari</taxon>
        <taxon>Acariformes</taxon>
        <taxon>Sarcoptiformes</taxon>
        <taxon>Oribatida</taxon>
        <taxon>Brachypylina</taxon>
        <taxon>Oppioidea</taxon>
        <taxon>Oppiidae</taxon>
        <taxon>Medioppia</taxon>
    </lineage>
</organism>
<evidence type="ECO:0000256" key="1">
    <source>
        <dbReference type="SAM" id="MobiDB-lite"/>
    </source>
</evidence>
<dbReference type="Pfam" id="PF20517">
    <property type="entry name" value="TMEM127"/>
    <property type="match status" value="1"/>
</dbReference>